<accession>A0A7T8KDZ5</accession>
<sequence>MIEKPPELDNGFQKENIKILKPEVNEAVITIPQASKSVVSLDKVPVEIEGLMPSGPGSPVETMEDISSFIEETSSEKGKG</sequence>
<dbReference type="Proteomes" id="UP000595437">
    <property type="component" value="Chromosome 4"/>
</dbReference>
<proteinExistence type="predicted"/>
<organism evidence="1 2">
    <name type="scientific">Caligus rogercresseyi</name>
    <name type="common">Sea louse</name>
    <dbReference type="NCBI Taxonomy" id="217165"/>
    <lineage>
        <taxon>Eukaryota</taxon>
        <taxon>Metazoa</taxon>
        <taxon>Ecdysozoa</taxon>
        <taxon>Arthropoda</taxon>
        <taxon>Crustacea</taxon>
        <taxon>Multicrustacea</taxon>
        <taxon>Hexanauplia</taxon>
        <taxon>Copepoda</taxon>
        <taxon>Siphonostomatoida</taxon>
        <taxon>Caligidae</taxon>
        <taxon>Caligus</taxon>
    </lineage>
</organism>
<protein>
    <submittedName>
        <fullName evidence="1">LOC586785</fullName>
    </submittedName>
</protein>
<keyword evidence="2" id="KW-1185">Reference proteome</keyword>
<dbReference type="AlphaFoldDB" id="A0A7T8KDZ5"/>
<reference evidence="2" key="1">
    <citation type="submission" date="2021-01" db="EMBL/GenBank/DDBJ databases">
        <title>Caligus Genome Assembly.</title>
        <authorList>
            <person name="Gallardo-Escarate C."/>
        </authorList>
    </citation>
    <scope>NUCLEOTIDE SEQUENCE [LARGE SCALE GENOMIC DNA]</scope>
</reference>
<name>A0A7T8KDZ5_CALRO</name>
<evidence type="ECO:0000313" key="2">
    <source>
        <dbReference type="Proteomes" id="UP000595437"/>
    </source>
</evidence>
<dbReference type="EMBL" id="CP045893">
    <property type="protein sequence ID" value="QQP54179.1"/>
    <property type="molecule type" value="Genomic_DNA"/>
</dbReference>
<gene>
    <name evidence="1" type="ORF">FKW44_006928</name>
</gene>
<evidence type="ECO:0000313" key="1">
    <source>
        <dbReference type="EMBL" id="QQP54179.1"/>
    </source>
</evidence>